<feature type="transmembrane region" description="Helical" evidence="1">
    <location>
        <begin position="76"/>
        <end position="98"/>
    </location>
</feature>
<proteinExistence type="predicted"/>
<name>A0A9D5Q6N5_9BACT</name>
<keyword evidence="1" id="KW-0472">Membrane</keyword>
<sequence length="131" mass="14369">MNANTPRTPRTLPSLIAAIDHIVDRTLGHPPGIMALALGFGLLVCAVDALLHWGILSNTRQVFLEVPVTGPMAYELGFYLLILACFALFGGIMGRYASKRKQAEEALRQSEERFRAVWEITADALVLSDSE</sequence>
<accession>A0A9D5Q6N5</accession>
<dbReference type="SUPFAM" id="SSF55785">
    <property type="entry name" value="PYP-like sensor domain (PAS domain)"/>
    <property type="match status" value="1"/>
</dbReference>
<dbReference type="AlphaFoldDB" id="A0A9D5Q6N5"/>
<dbReference type="Gene3D" id="3.30.450.20">
    <property type="entry name" value="PAS domain"/>
    <property type="match status" value="1"/>
</dbReference>
<feature type="transmembrane region" description="Helical" evidence="1">
    <location>
        <begin position="33"/>
        <end position="56"/>
    </location>
</feature>
<feature type="non-terminal residue" evidence="2">
    <location>
        <position position="131"/>
    </location>
</feature>
<keyword evidence="1" id="KW-1133">Transmembrane helix</keyword>
<dbReference type="InterPro" id="IPR035965">
    <property type="entry name" value="PAS-like_dom_sf"/>
</dbReference>
<evidence type="ECO:0000313" key="3">
    <source>
        <dbReference type="Proteomes" id="UP000649604"/>
    </source>
</evidence>
<evidence type="ECO:0000313" key="2">
    <source>
        <dbReference type="EMBL" id="MBD3325422.1"/>
    </source>
</evidence>
<comment type="caution">
    <text evidence="2">The sequence shown here is derived from an EMBL/GenBank/DDBJ whole genome shotgun (WGS) entry which is preliminary data.</text>
</comment>
<keyword evidence="1" id="KW-0812">Transmembrane</keyword>
<dbReference type="EMBL" id="WJJP01000412">
    <property type="protein sequence ID" value="MBD3325422.1"/>
    <property type="molecule type" value="Genomic_DNA"/>
</dbReference>
<reference evidence="2" key="1">
    <citation type="submission" date="2019-11" db="EMBL/GenBank/DDBJ databases">
        <title>Microbial mats filling the niche in hypersaline microbial mats.</title>
        <authorList>
            <person name="Wong H.L."/>
            <person name="Macleod F.I."/>
            <person name="White R.A. III"/>
            <person name="Burns B.P."/>
        </authorList>
    </citation>
    <scope>NUCLEOTIDE SEQUENCE</scope>
    <source>
        <strain evidence="2">Rbin_158</strain>
    </source>
</reference>
<gene>
    <name evidence="2" type="ORF">GF339_12600</name>
</gene>
<organism evidence="2 3">
    <name type="scientific">candidate division KSB3 bacterium</name>
    <dbReference type="NCBI Taxonomy" id="2044937"/>
    <lineage>
        <taxon>Bacteria</taxon>
        <taxon>candidate division KSB3</taxon>
    </lineage>
</organism>
<dbReference type="Proteomes" id="UP000649604">
    <property type="component" value="Unassembled WGS sequence"/>
</dbReference>
<protein>
    <submittedName>
        <fullName evidence="2">Uncharacterized protein</fullName>
    </submittedName>
</protein>
<evidence type="ECO:0000256" key="1">
    <source>
        <dbReference type="SAM" id="Phobius"/>
    </source>
</evidence>